<dbReference type="PANTHER" id="PTHR40980">
    <property type="entry name" value="PLUG DOMAIN-CONTAINING PROTEIN"/>
    <property type="match status" value="1"/>
</dbReference>
<reference evidence="9 10" key="1">
    <citation type="submission" date="2016-08" db="EMBL/GenBank/DDBJ databases">
        <title>Draft genome of the agarase producing Sphingomonas sp. MCT13.</title>
        <authorList>
            <person name="D'Andrea M.M."/>
            <person name="Rossolini G.M."/>
            <person name="Thaller M.C."/>
        </authorList>
    </citation>
    <scope>NUCLEOTIDE SEQUENCE [LARGE SCALE GENOMIC DNA]</scope>
    <source>
        <strain evidence="9 10">MCT13</strain>
    </source>
</reference>
<keyword evidence="3" id="KW-0998">Cell outer membrane</keyword>
<evidence type="ECO:0000256" key="2">
    <source>
        <dbReference type="ARBA" id="ARBA00023136"/>
    </source>
</evidence>
<evidence type="ECO:0008006" key="11">
    <source>
        <dbReference type="Google" id="ProtNLM"/>
    </source>
</evidence>
<dbReference type="Pfam" id="PF07715">
    <property type="entry name" value="Plug"/>
    <property type="match status" value="1"/>
</dbReference>
<keyword evidence="2 4" id="KW-0472">Membrane</keyword>
<dbReference type="EMBL" id="MDDS01000057">
    <property type="protein sequence ID" value="ODP36571.1"/>
    <property type="molecule type" value="Genomic_DNA"/>
</dbReference>
<evidence type="ECO:0000259" key="8">
    <source>
        <dbReference type="Pfam" id="PF07715"/>
    </source>
</evidence>
<gene>
    <name evidence="9" type="ORF">BFL28_04435</name>
</gene>
<evidence type="ECO:0000313" key="9">
    <source>
        <dbReference type="EMBL" id="ODP36571.1"/>
    </source>
</evidence>
<dbReference type="OrthoDB" id="5476657at2"/>
<feature type="region of interest" description="Disordered" evidence="5">
    <location>
        <begin position="38"/>
        <end position="58"/>
    </location>
</feature>
<evidence type="ECO:0000256" key="3">
    <source>
        <dbReference type="ARBA" id="ARBA00023237"/>
    </source>
</evidence>
<evidence type="ECO:0000256" key="6">
    <source>
        <dbReference type="SAM" id="SignalP"/>
    </source>
</evidence>
<evidence type="ECO:0000256" key="1">
    <source>
        <dbReference type="ARBA" id="ARBA00004442"/>
    </source>
</evidence>
<dbReference type="InterPro" id="IPR000531">
    <property type="entry name" value="Beta-barrel_TonB"/>
</dbReference>
<evidence type="ECO:0000259" key="7">
    <source>
        <dbReference type="Pfam" id="PF00593"/>
    </source>
</evidence>
<dbReference type="Proteomes" id="UP000094487">
    <property type="component" value="Unassembled WGS sequence"/>
</dbReference>
<dbReference type="NCBIfam" id="TIGR01782">
    <property type="entry name" value="TonB-Xanth-Caul"/>
    <property type="match status" value="1"/>
</dbReference>
<keyword evidence="10" id="KW-1185">Reference proteome</keyword>
<feature type="domain" description="TonB-dependent receptor-like beta-barrel" evidence="7">
    <location>
        <begin position="469"/>
        <end position="901"/>
    </location>
</feature>
<dbReference type="GO" id="GO:0009279">
    <property type="term" value="C:cell outer membrane"/>
    <property type="evidence" value="ECO:0007669"/>
    <property type="project" value="UniProtKB-SubCell"/>
</dbReference>
<keyword evidence="6" id="KW-0732">Signal</keyword>
<proteinExistence type="inferred from homology"/>
<dbReference type="InterPro" id="IPR036942">
    <property type="entry name" value="Beta-barrel_TonB_sf"/>
</dbReference>
<feature type="signal peptide" evidence="6">
    <location>
        <begin position="1"/>
        <end position="38"/>
    </location>
</feature>
<sequence length="934" mass="101685">MRHLGNRHTATRFALSVRYFMRGASICALAAASVPALAQSDDAPPSDPEQQARSETDNSIVVTGIRHSLSGARNIKRNTDQFVDAVVATDIGKLPDANIAESLQRVSGVQLDRGIGEGSNISIRGLRNNIILVNGREINDAGGRGSRGPDTIDTGSYSLLSMLPSELVSRLEVTKLAGADMIEGGVGGVVNIITAKPLDRSGFRGSASLEAKYHDLSGELGGKGSFLVSDTFASDTIGLQLSGTYGKAAIREDGFQTFSGYARLDFLNRLNFTDINASNAVTGPDGQLLDPDPNGDGVLGVYHSDPRFWQIDDAKTRAGLNFVAQWSPSGSFGLTYDALFSHVKSDRERRWLSNTMALSRHTNAVLNEDEVLVSGEVDALLLTNVEYGRFSNQIFTHALTADWDINDRLNVKAEVSGNMSESSFNQNYFRMSNTRRFLTPYDFTQDVPAIGINGDALKDRDSMIMDVVFDTFGKNTTDELALRLDFDHELSQALTLEYGARFSAIETNFTRTERDIRPGVAASELQDAGFLEVWDSPDFFAGEASGLTRSYITLNESVKAGVCTAMEDFFRGHSSPAVVTAFESGRGGTLGCDTSAPSGVNKVKDKFISAYAKMNYNISLGSMPVSGNIGLRYVDRNLTTLGSITIDGVPEPLAVDVHQSDFLPSFVAKFELADNLIARIGAAKVLAWPNTAAARNDLFIFANGTGRGGSPELEPFRANQFDISLEYYFARDSLLSLAYFRKNIDSFIISSSDIEQVPEFLNEDGAVTNQALITRQINGDGGTISGFEALYQQSFSMLPSPLDGLGAMATYSYIDSSTPFKDPFGTTLPIAGLSKHNVNLVAFWEKGPVGLRAAYNWRDEYLTSLGFEGTGIYDDAYADLSFTAYWNVTDRVKVNFEAINLTNERRRQYNTVKSATRSIVEYGPSYALSLSLDF</sequence>
<dbReference type="Pfam" id="PF00593">
    <property type="entry name" value="TonB_dep_Rec_b-barrel"/>
    <property type="match status" value="1"/>
</dbReference>
<evidence type="ECO:0000313" key="10">
    <source>
        <dbReference type="Proteomes" id="UP000094487"/>
    </source>
</evidence>
<keyword evidence="4" id="KW-0798">TonB box</keyword>
<dbReference type="InterPro" id="IPR037066">
    <property type="entry name" value="Plug_dom_sf"/>
</dbReference>
<comment type="subcellular location">
    <subcellularLocation>
        <location evidence="1 4">Cell outer membrane</location>
    </subcellularLocation>
</comment>
<protein>
    <recommendedName>
        <fullName evidence="11">TonB-dependent receptor</fullName>
    </recommendedName>
</protein>
<accession>A0A1E3LS45</accession>
<feature type="chain" id="PRO_5009131935" description="TonB-dependent receptor" evidence="6">
    <location>
        <begin position="39"/>
        <end position="934"/>
    </location>
</feature>
<dbReference type="InterPro" id="IPR010104">
    <property type="entry name" value="TonB_rcpt_bac"/>
</dbReference>
<comment type="similarity">
    <text evidence="4">Belongs to the TonB-dependent receptor family.</text>
</comment>
<dbReference type="Gene3D" id="2.40.170.20">
    <property type="entry name" value="TonB-dependent receptor, beta-barrel domain"/>
    <property type="match status" value="1"/>
</dbReference>
<dbReference type="RefSeq" id="WP_069321505.1">
    <property type="nucleotide sequence ID" value="NZ_MDDS01000057.1"/>
</dbReference>
<dbReference type="AlphaFoldDB" id="A0A1E3LS45"/>
<dbReference type="InterPro" id="IPR012910">
    <property type="entry name" value="Plug_dom"/>
</dbReference>
<comment type="caution">
    <text evidence="9">The sequence shown here is derived from an EMBL/GenBank/DDBJ whole genome shotgun (WGS) entry which is preliminary data.</text>
</comment>
<dbReference type="CDD" id="cd01347">
    <property type="entry name" value="ligand_gated_channel"/>
    <property type="match status" value="1"/>
</dbReference>
<feature type="domain" description="TonB-dependent receptor plug" evidence="8">
    <location>
        <begin position="76"/>
        <end position="189"/>
    </location>
</feature>
<organism evidence="9 10">
    <name type="scientific">Sphingomonas turrisvirgatae</name>
    <dbReference type="NCBI Taxonomy" id="1888892"/>
    <lineage>
        <taxon>Bacteria</taxon>
        <taxon>Pseudomonadati</taxon>
        <taxon>Pseudomonadota</taxon>
        <taxon>Alphaproteobacteria</taxon>
        <taxon>Sphingomonadales</taxon>
        <taxon>Sphingomonadaceae</taxon>
        <taxon>Sphingomonas</taxon>
    </lineage>
</organism>
<name>A0A1E3LS45_9SPHN</name>
<dbReference type="SUPFAM" id="SSF56935">
    <property type="entry name" value="Porins"/>
    <property type="match status" value="1"/>
</dbReference>
<evidence type="ECO:0000256" key="5">
    <source>
        <dbReference type="SAM" id="MobiDB-lite"/>
    </source>
</evidence>
<dbReference type="STRING" id="1888892.BFL28_04435"/>
<dbReference type="Gene3D" id="2.170.130.10">
    <property type="entry name" value="TonB-dependent receptor, plug domain"/>
    <property type="match status" value="1"/>
</dbReference>
<evidence type="ECO:0000256" key="4">
    <source>
        <dbReference type="RuleBase" id="RU003357"/>
    </source>
</evidence>
<dbReference type="PANTHER" id="PTHR40980:SF3">
    <property type="entry name" value="TONB-DEPENDENT RECEPTOR-LIKE BETA-BARREL DOMAIN-CONTAINING PROTEIN"/>
    <property type="match status" value="1"/>
</dbReference>